<reference evidence="2 3" key="1">
    <citation type="submission" date="2014-03" db="EMBL/GenBank/DDBJ databases">
        <title>Draft genome of the hookworm Oesophagostomum dentatum.</title>
        <authorList>
            <person name="Mitreva M."/>
        </authorList>
    </citation>
    <scope>NUCLEOTIDE SEQUENCE [LARGE SCALE GENOMIC DNA]</scope>
    <source>
        <strain evidence="2 3">OD-Hann</strain>
    </source>
</reference>
<dbReference type="Gene3D" id="1.10.287.110">
    <property type="entry name" value="DnaJ domain"/>
    <property type="match status" value="1"/>
</dbReference>
<evidence type="ECO:0000259" key="1">
    <source>
        <dbReference type="PROSITE" id="PS50076"/>
    </source>
</evidence>
<dbReference type="PANTHER" id="PTHR43948:SF10">
    <property type="entry name" value="MRJ, ISOFORM E"/>
    <property type="match status" value="1"/>
</dbReference>
<dbReference type="GO" id="GO:0005737">
    <property type="term" value="C:cytoplasm"/>
    <property type="evidence" value="ECO:0007669"/>
    <property type="project" value="TreeGrafter"/>
</dbReference>
<sequence length="133" mass="15396">MLPFRSHPVYCLLDDYYDVLGVDRHASKETIRTAYHARARLWHPDKNADSEQSKEKFVQLQRAYAVLSDPHKRTIYDRVGTMGLDVADRYSEDQRPSMTDVAGDSKWAIYLTINTVLPIFECWSSLPANLFDL</sequence>
<evidence type="ECO:0000313" key="2">
    <source>
        <dbReference type="EMBL" id="KHJ88736.1"/>
    </source>
</evidence>
<dbReference type="GO" id="GO:0044183">
    <property type="term" value="F:protein folding chaperone"/>
    <property type="evidence" value="ECO:0007669"/>
    <property type="project" value="TreeGrafter"/>
</dbReference>
<dbReference type="InterPro" id="IPR018253">
    <property type="entry name" value="DnaJ_domain_CS"/>
</dbReference>
<dbReference type="PROSITE" id="PS50076">
    <property type="entry name" value="DNAJ_2"/>
    <property type="match status" value="1"/>
</dbReference>
<accession>A0A0B1SXW4</accession>
<dbReference type="OrthoDB" id="110024at2759"/>
<dbReference type="SMART" id="SM00271">
    <property type="entry name" value="DnaJ"/>
    <property type="match status" value="1"/>
</dbReference>
<organism evidence="2 3">
    <name type="scientific">Oesophagostomum dentatum</name>
    <name type="common">Nodular worm</name>
    <dbReference type="NCBI Taxonomy" id="61180"/>
    <lineage>
        <taxon>Eukaryota</taxon>
        <taxon>Metazoa</taxon>
        <taxon>Ecdysozoa</taxon>
        <taxon>Nematoda</taxon>
        <taxon>Chromadorea</taxon>
        <taxon>Rhabditida</taxon>
        <taxon>Rhabditina</taxon>
        <taxon>Rhabditomorpha</taxon>
        <taxon>Strongyloidea</taxon>
        <taxon>Strongylidae</taxon>
        <taxon>Oesophagostomum</taxon>
    </lineage>
</organism>
<dbReference type="CDD" id="cd06257">
    <property type="entry name" value="DnaJ"/>
    <property type="match status" value="1"/>
</dbReference>
<dbReference type="EMBL" id="KN555298">
    <property type="protein sequence ID" value="KHJ88736.1"/>
    <property type="molecule type" value="Genomic_DNA"/>
</dbReference>
<proteinExistence type="predicted"/>
<dbReference type="Pfam" id="PF00226">
    <property type="entry name" value="DnaJ"/>
    <property type="match status" value="1"/>
</dbReference>
<dbReference type="Proteomes" id="UP000053660">
    <property type="component" value="Unassembled WGS sequence"/>
</dbReference>
<dbReference type="SUPFAM" id="SSF46565">
    <property type="entry name" value="Chaperone J-domain"/>
    <property type="match status" value="1"/>
</dbReference>
<dbReference type="InterPro" id="IPR001623">
    <property type="entry name" value="DnaJ_domain"/>
</dbReference>
<dbReference type="AlphaFoldDB" id="A0A0B1SXW4"/>
<feature type="domain" description="J" evidence="1">
    <location>
        <begin position="15"/>
        <end position="80"/>
    </location>
</feature>
<dbReference type="GO" id="GO:0051082">
    <property type="term" value="F:unfolded protein binding"/>
    <property type="evidence" value="ECO:0007669"/>
    <property type="project" value="TreeGrafter"/>
</dbReference>
<dbReference type="PROSITE" id="PS00636">
    <property type="entry name" value="DNAJ_1"/>
    <property type="match status" value="1"/>
</dbReference>
<keyword evidence="3" id="KW-1185">Reference proteome</keyword>
<dbReference type="PRINTS" id="PR00625">
    <property type="entry name" value="JDOMAIN"/>
</dbReference>
<dbReference type="GO" id="GO:0051087">
    <property type="term" value="F:protein-folding chaperone binding"/>
    <property type="evidence" value="ECO:0007669"/>
    <property type="project" value="TreeGrafter"/>
</dbReference>
<gene>
    <name evidence="2" type="ORF">OESDEN_11468</name>
</gene>
<dbReference type="GO" id="GO:0005634">
    <property type="term" value="C:nucleus"/>
    <property type="evidence" value="ECO:0007669"/>
    <property type="project" value="TreeGrafter"/>
</dbReference>
<dbReference type="InterPro" id="IPR036869">
    <property type="entry name" value="J_dom_sf"/>
</dbReference>
<evidence type="ECO:0000313" key="3">
    <source>
        <dbReference type="Proteomes" id="UP000053660"/>
    </source>
</evidence>
<name>A0A0B1SXW4_OESDE</name>
<dbReference type="PANTHER" id="PTHR43948">
    <property type="entry name" value="DNAJ HOMOLOG SUBFAMILY B"/>
    <property type="match status" value="1"/>
</dbReference>
<protein>
    <submittedName>
        <fullName evidence="2">DnaJ domain protein</fullName>
    </submittedName>
</protein>